<feature type="chain" id="PRO_5046816511" description="MRN complex-interacting protein N-terminal domain-containing protein" evidence="2">
    <location>
        <begin position="19"/>
        <end position="331"/>
    </location>
</feature>
<sequence>MPTTFIALQCFHCCTMQAIFLCVKQQKKSSNKWSCVVCNEKQSVRKVFAQGAMARDVRKFVQNFNMSRQLSDQKQQLLSEEIETFNSQSDHSRKTKRNDWTEYVDDLEEYSTKFDKDGDIPEGENGLEAIVVTEMPKALFKKPKVKDYSSIENSAGNIFKPMFPDRRNAKRHRNDQPQGNSSAYGNWSFKKSDCYDEEFTSLHSSDRAPKWNRLRAQIQDINRNSANMEELFVRQPSKVVKGSISKWSDYITQEGENSVTVAPMARLDHTTAAKGPVSKWSSFITEEDDDDNLESGRRRGSGDCVSQRSIYPLESSLNDERVEDDIHPDFI</sequence>
<dbReference type="PANTHER" id="PTHR15863">
    <property type="entry name" value="MRN COMPLEX-INTERACTING PROTEIN"/>
    <property type="match status" value="1"/>
</dbReference>
<evidence type="ECO:0000313" key="5">
    <source>
        <dbReference type="Proteomes" id="UP001318860"/>
    </source>
</evidence>
<name>A0ABR0XNN0_REHGL</name>
<gene>
    <name evidence="4" type="ORF">DH2020_004169</name>
</gene>
<evidence type="ECO:0000256" key="2">
    <source>
        <dbReference type="SAM" id="SignalP"/>
    </source>
</evidence>
<dbReference type="Pfam" id="PF15749">
    <property type="entry name" value="MRNIP"/>
    <property type="match status" value="1"/>
</dbReference>
<evidence type="ECO:0000313" key="4">
    <source>
        <dbReference type="EMBL" id="KAK6160788.1"/>
    </source>
</evidence>
<dbReference type="PANTHER" id="PTHR15863:SF2">
    <property type="entry name" value="MRN COMPLEX-INTERACTING PROTEIN"/>
    <property type="match status" value="1"/>
</dbReference>
<feature type="region of interest" description="Disordered" evidence="1">
    <location>
        <begin position="159"/>
        <end position="185"/>
    </location>
</feature>
<dbReference type="EMBL" id="JABTTQ020000003">
    <property type="protein sequence ID" value="KAK6160788.1"/>
    <property type="molecule type" value="Genomic_DNA"/>
</dbReference>
<feature type="domain" description="MRN complex-interacting protein N-terminal" evidence="3">
    <location>
        <begin position="8"/>
        <end position="98"/>
    </location>
</feature>
<keyword evidence="2" id="KW-0732">Signal</keyword>
<evidence type="ECO:0000259" key="3">
    <source>
        <dbReference type="Pfam" id="PF15749"/>
    </source>
</evidence>
<organism evidence="4 5">
    <name type="scientific">Rehmannia glutinosa</name>
    <name type="common">Chinese foxglove</name>
    <dbReference type="NCBI Taxonomy" id="99300"/>
    <lineage>
        <taxon>Eukaryota</taxon>
        <taxon>Viridiplantae</taxon>
        <taxon>Streptophyta</taxon>
        <taxon>Embryophyta</taxon>
        <taxon>Tracheophyta</taxon>
        <taxon>Spermatophyta</taxon>
        <taxon>Magnoliopsida</taxon>
        <taxon>eudicotyledons</taxon>
        <taxon>Gunneridae</taxon>
        <taxon>Pentapetalae</taxon>
        <taxon>asterids</taxon>
        <taxon>lamiids</taxon>
        <taxon>Lamiales</taxon>
        <taxon>Orobanchaceae</taxon>
        <taxon>Rehmannieae</taxon>
        <taxon>Rehmannia</taxon>
    </lineage>
</organism>
<feature type="region of interest" description="Disordered" evidence="1">
    <location>
        <begin position="285"/>
        <end position="305"/>
    </location>
</feature>
<accession>A0ABR0XNN0</accession>
<feature type="compositionally biased region" description="Polar residues" evidence="1">
    <location>
        <begin position="176"/>
        <end position="185"/>
    </location>
</feature>
<comment type="caution">
    <text evidence="4">The sequence shown here is derived from an EMBL/GenBank/DDBJ whole genome shotgun (WGS) entry which is preliminary data.</text>
</comment>
<evidence type="ECO:0000256" key="1">
    <source>
        <dbReference type="SAM" id="MobiDB-lite"/>
    </source>
</evidence>
<protein>
    <recommendedName>
        <fullName evidence="3">MRN complex-interacting protein N-terminal domain-containing protein</fullName>
    </recommendedName>
</protein>
<keyword evidence="5" id="KW-1185">Reference proteome</keyword>
<dbReference type="InterPro" id="IPR049472">
    <property type="entry name" value="MRNIP_N"/>
</dbReference>
<reference evidence="4 5" key="1">
    <citation type="journal article" date="2021" name="Comput. Struct. Biotechnol. J.">
        <title>De novo genome assembly of the potent medicinal plant Rehmannia glutinosa using nanopore technology.</title>
        <authorList>
            <person name="Ma L."/>
            <person name="Dong C."/>
            <person name="Song C."/>
            <person name="Wang X."/>
            <person name="Zheng X."/>
            <person name="Niu Y."/>
            <person name="Chen S."/>
            <person name="Feng W."/>
        </authorList>
    </citation>
    <scope>NUCLEOTIDE SEQUENCE [LARGE SCALE GENOMIC DNA]</scope>
    <source>
        <strain evidence="4">DH-2019</strain>
    </source>
</reference>
<proteinExistence type="predicted"/>
<dbReference type="Proteomes" id="UP001318860">
    <property type="component" value="Unassembled WGS sequence"/>
</dbReference>
<feature type="signal peptide" evidence="2">
    <location>
        <begin position="1"/>
        <end position="18"/>
    </location>
</feature>
<dbReference type="InterPro" id="IPR032739">
    <property type="entry name" value="MRNIP"/>
</dbReference>